<dbReference type="Proteomes" id="UP000886595">
    <property type="component" value="Unassembled WGS sequence"/>
</dbReference>
<dbReference type="AlphaFoldDB" id="A0A8X7WI43"/>
<accession>A0A8X7WI43</accession>
<comment type="caution">
    <text evidence="1">The sequence shown here is derived from an EMBL/GenBank/DDBJ whole genome shotgun (WGS) entry which is preliminary data.</text>
</comment>
<protein>
    <submittedName>
        <fullName evidence="1">Uncharacterized protein</fullName>
    </submittedName>
</protein>
<keyword evidence="2" id="KW-1185">Reference proteome</keyword>
<organism evidence="1 2">
    <name type="scientific">Brassica carinata</name>
    <name type="common">Ethiopian mustard</name>
    <name type="synonym">Abyssinian cabbage</name>
    <dbReference type="NCBI Taxonomy" id="52824"/>
    <lineage>
        <taxon>Eukaryota</taxon>
        <taxon>Viridiplantae</taxon>
        <taxon>Streptophyta</taxon>
        <taxon>Embryophyta</taxon>
        <taxon>Tracheophyta</taxon>
        <taxon>Spermatophyta</taxon>
        <taxon>Magnoliopsida</taxon>
        <taxon>eudicotyledons</taxon>
        <taxon>Gunneridae</taxon>
        <taxon>Pentapetalae</taxon>
        <taxon>rosids</taxon>
        <taxon>malvids</taxon>
        <taxon>Brassicales</taxon>
        <taxon>Brassicaceae</taxon>
        <taxon>Brassiceae</taxon>
        <taxon>Brassica</taxon>
    </lineage>
</organism>
<evidence type="ECO:0000313" key="2">
    <source>
        <dbReference type="Proteomes" id="UP000886595"/>
    </source>
</evidence>
<name>A0A8X7WI43_BRACI</name>
<sequence length="118" mass="13892">MATYLDAEDWLEIEGSWVETRLEGVVLVMKLACSDEVADIDDCDDHMCVVDHNMRGDPTGERYERIETYQIFYHGLRERQEQEAPRERSGDDDKWLEVLRTIHRRVYAFICLVYAEGC</sequence>
<evidence type="ECO:0000313" key="1">
    <source>
        <dbReference type="EMBL" id="KAG2328708.1"/>
    </source>
</evidence>
<reference evidence="1 2" key="1">
    <citation type="submission" date="2020-02" db="EMBL/GenBank/DDBJ databases">
        <authorList>
            <person name="Ma Q."/>
            <person name="Huang Y."/>
            <person name="Song X."/>
            <person name="Pei D."/>
        </authorList>
    </citation>
    <scope>NUCLEOTIDE SEQUENCE [LARGE SCALE GENOMIC DNA]</scope>
    <source>
        <strain evidence="1">Sxm20200214</strain>
        <tissue evidence="1">Leaf</tissue>
    </source>
</reference>
<gene>
    <name evidence="1" type="ORF">Bca52824_011436</name>
</gene>
<dbReference type="EMBL" id="JAAMPC010000002">
    <property type="protein sequence ID" value="KAG2328708.1"/>
    <property type="molecule type" value="Genomic_DNA"/>
</dbReference>
<proteinExistence type="predicted"/>